<dbReference type="EMBL" id="VFOR01000002">
    <property type="protein sequence ID" value="TQL57989.1"/>
    <property type="molecule type" value="Genomic_DNA"/>
</dbReference>
<evidence type="ECO:0000313" key="2">
    <source>
        <dbReference type="Proteomes" id="UP000316196"/>
    </source>
</evidence>
<keyword evidence="2" id="KW-1185">Reference proteome</keyword>
<proteinExistence type="predicted"/>
<evidence type="ECO:0000313" key="1">
    <source>
        <dbReference type="EMBL" id="TQL57989.1"/>
    </source>
</evidence>
<dbReference type="RefSeq" id="WP_142093806.1">
    <property type="nucleotide sequence ID" value="NZ_BAAAMD010000004.1"/>
</dbReference>
<accession>A0A542ZCG9</accession>
<gene>
    <name evidence="1" type="ORF">FB460_1840</name>
</gene>
<sequence>MLKLVSPISQMHASADADGTLTLAGMKLREASPSVWQQFEGRDPMGGAIHRVTARSFSSRRIRC</sequence>
<organism evidence="1 2">
    <name type="scientific">Propioniferax innocua</name>
    <dbReference type="NCBI Taxonomy" id="1753"/>
    <lineage>
        <taxon>Bacteria</taxon>
        <taxon>Bacillati</taxon>
        <taxon>Actinomycetota</taxon>
        <taxon>Actinomycetes</taxon>
        <taxon>Propionibacteriales</taxon>
        <taxon>Propionibacteriaceae</taxon>
        <taxon>Propioniferax</taxon>
    </lineage>
</organism>
<comment type="caution">
    <text evidence="1">The sequence shown here is derived from an EMBL/GenBank/DDBJ whole genome shotgun (WGS) entry which is preliminary data.</text>
</comment>
<name>A0A542ZCG9_9ACTN</name>
<protein>
    <submittedName>
        <fullName evidence="1">Uncharacterized protein</fullName>
    </submittedName>
</protein>
<reference evidence="1 2" key="1">
    <citation type="submission" date="2019-06" db="EMBL/GenBank/DDBJ databases">
        <title>Sequencing the genomes of 1000 actinobacteria strains.</title>
        <authorList>
            <person name="Klenk H.-P."/>
        </authorList>
    </citation>
    <scope>NUCLEOTIDE SEQUENCE [LARGE SCALE GENOMIC DNA]</scope>
    <source>
        <strain evidence="1 2">DSM 8251</strain>
    </source>
</reference>
<dbReference type="AlphaFoldDB" id="A0A542ZCG9"/>
<dbReference type="Proteomes" id="UP000316196">
    <property type="component" value="Unassembled WGS sequence"/>
</dbReference>